<sequence>MLQEDWDALKAQMDTPYGVMKLQCGQFEIALVQQVSTISKSWQTTVYVDGYFKGEWMSSEKGEPKHEEARRFLRKVSRSMYSQKEIESLRKVFGKREATKAAEKKHIYFDPSWKSFNSLKKHLVTNNPSIERLH</sequence>
<comment type="caution">
    <text evidence="1">The sequence shown here is derived from an EMBL/GenBank/DDBJ whole genome shotgun (WGS) entry which is preliminary data.</text>
</comment>
<evidence type="ECO:0000313" key="4">
    <source>
        <dbReference type="Proteomes" id="UP000182179"/>
    </source>
</evidence>
<proteinExistence type="predicted"/>
<accession>A0A1S2UAN0</accession>
<dbReference type="OrthoDB" id="6690744at2"/>
<dbReference type="Proteomes" id="UP000181661">
    <property type="component" value="Unassembled WGS sequence"/>
</dbReference>
<evidence type="ECO:0000313" key="1">
    <source>
        <dbReference type="EMBL" id="OIN43355.1"/>
    </source>
</evidence>
<gene>
    <name evidence="1" type="ORF">BFL40_32420</name>
    <name evidence="2" type="ORF">SAMN04515675_5210</name>
</gene>
<organism evidence="1 3">
    <name type="scientific">Pseudomonas costantinii</name>
    <dbReference type="NCBI Taxonomy" id="168469"/>
    <lineage>
        <taxon>Bacteria</taxon>
        <taxon>Pseudomonadati</taxon>
        <taxon>Pseudomonadota</taxon>
        <taxon>Gammaproteobacteria</taxon>
        <taxon>Pseudomonadales</taxon>
        <taxon>Pseudomonadaceae</taxon>
        <taxon>Pseudomonas</taxon>
    </lineage>
</organism>
<dbReference type="AlphaFoldDB" id="A0A1S2UAN0"/>
<reference evidence="1 3" key="1">
    <citation type="submission" date="2016-08" db="EMBL/GenBank/DDBJ databases">
        <title>Draft genome sequence of Pseudomonas costantinii LMG 22119, type strain isolated from cultivated mushroom (Agaricus bisporus) sporophores.</title>
        <authorList>
            <person name="Tambong J.T."/>
        </authorList>
    </citation>
    <scope>NUCLEOTIDE SEQUENCE [LARGE SCALE GENOMIC DNA]</scope>
    <source>
        <strain evidence="1 3">LMG 22119</strain>
    </source>
</reference>
<reference evidence="2 4" key="2">
    <citation type="submission" date="2016-10" db="EMBL/GenBank/DDBJ databases">
        <authorList>
            <person name="Varghese N."/>
            <person name="Submissions S."/>
        </authorList>
    </citation>
    <scope>NUCLEOTIDE SEQUENCE [LARGE SCALE GENOMIC DNA]</scope>
    <source>
        <strain evidence="2 4">BS2773</strain>
    </source>
</reference>
<dbReference type="EMBL" id="MDDR01000066">
    <property type="protein sequence ID" value="OIN43355.1"/>
    <property type="molecule type" value="Genomic_DNA"/>
</dbReference>
<evidence type="ECO:0000313" key="3">
    <source>
        <dbReference type="Proteomes" id="UP000181661"/>
    </source>
</evidence>
<evidence type="ECO:0000313" key="2">
    <source>
        <dbReference type="EMBL" id="SEE37728.1"/>
    </source>
</evidence>
<protein>
    <submittedName>
        <fullName evidence="1">Uncharacterized protein</fullName>
    </submittedName>
</protein>
<dbReference type="EMBL" id="FNTS01000002">
    <property type="protein sequence ID" value="SEE37728.1"/>
    <property type="molecule type" value="Genomic_DNA"/>
</dbReference>
<keyword evidence="4" id="KW-1185">Reference proteome</keyword>
<dbReference type="Proteomes" id="UP000182179">
    <property type="component" value="Unassembled WGS sequence"/>
</dbReference>
<dbReference type="RefSeq" id="WP_071487767.1">
    <property type="nucleotide sequence ID" value="NZ_FNTS01000002.1"/>
</dbReference>
<name>A0A1S2UAN0_9PSED</name>